<dbReference type="SUPFAM" id="SSF51206">
    <property type="entry name" value="cAMP-binding domain-like"/>
    <property type="match status" value="2"/>
</dbReference>
<dbReference type="PROSITE" id="PS50042">
    <property type="entry name" value="CNMP_BINDING_3"/>
    <property type="match status" value="2"/>
</dbReference>
<dbReference type="InterPro" id="IPR000595">
    <property type="entry name" value="cNMP-bd_dom"/>
</dbReference>
<dbReference type="eggNOG" id="ENOG502SRMV">
    <property type="taxonomic scope" value="Eukaryota"/>
</dbReference>
<dbReference type="AlphaFoldDB" id="I7M2J2"/>
<dbReference type="InterPro" id="IPR014710">
    <property type="entry name" value="RmlC-like_jellyroll"/>
</dbReference>
<evidence type="ECO:0000313" key="3">
    <source>
        <dbReference type="EMBL" id="EAS00560.3"/>
    </source>
</evidence>
<keyword evidence="1" id="KW-0175">Coiled coil</keyword>
<dbReference type="Gene3D" id="2.60.120.10">
    <property type="entry name" value="Jelly Rolls"/>
    <property type="match status" value="2"/>
</dbReference>
<reference evidence="4" key="1">
    <citation type="journal article" date="2006" name="PLoS Biol.">
        <title>Macronuclear genome sequence of the ciliate Tetrahymena thermophila, a model eukaryote.</title>
        <authorList>
            <person name="Eisen J.A."/>
            <person name="Coyne R.S."/>
            <person name="Wu M."/>
            <person name="Wu D."/>
            <person name="Thiagarajan M."/>
            <person name="Wortman J.R."/>
            <person name="Badger J.H."/>
            <person name="Ren Q."/>
            <person name="Amedeo P."/>
            <person name="Jones K.M."/>
            <person name="Tallon L.J."/>
            <person name="Delcher A.L."/>
            <person name="Salzberg S.L."/>
            <person name="Silva J.C."/>
            <person name="Haas B.J."/>
            <person name="Majoros W.H."/>
            <person name="Farzad M."/>
            <person name="Carlton J.M."/>
            <person name="Smith R.K. Jr."/>
            <person name="Garg J."/>
            <person name="Pearlman R.E."/>
            <person name="Karrer K.M."/>
            <person name="Sun L."/>
            <person name="Manning G."/>
            <person name="Elde N.C."/>
            <person name="Turkewitz A.P."/>
            <person name="Asai D.J."/>
            <person name="Wilkes D.E."/>
            <person name="Wang Y."/>
            <person name="Cai H."/>
            <person name="Collins K."/>
            <person name="Stewart B.A."/>
            <person name="Lee S.R."/>
            <person name="Wilamowska K."/>
            <person name="Weinberg Z."/>
            <person name="Ruzzo W.L."/>
            <person name="Wloga D."/>
            <person name="Gaertig J."/>
            <person name="Frankel J."/>
            <person name="Tsao C.-C."/>
            <person name="Gorovsky M.A."/>
            <person name="Keeling P.J."/>
            <person name="Waller R.F."/>
            <person name="Patron N.J."/>
            <person name="Cherry J.M."/>
            <person name="Stover N.A."/>
            <person name="Krieger C.J."/>
            <person name="del Toro C."/>
            <person name="Ryder H.F."/>
            <person name="Williamson S.C."/>
            <person name="Barbeau R.A."/>
            <person name="Hamilton E.P."/>
            <person name="Orias E."/>
        </authorList>
    </citation>
    <scope>NUCLEOTIDE SEQUENCE [LARGE SCALE GENOMIC DNA]</scope>
    <source>
        <strain evidence="4">SB210</strain>
    </source>
</reference>
<feature type="domain" description="Cyclic nucleotide-binding" evidence="2">
    <location>
        <begin position="188"/>
        <end position="304"/>
    </location>
</feature>
<evidence type="ECO:0000256" key="1">
    <source>
        <dbReference type="SAM" id="Coils"/>
    </source>
</evidence>
<feature type="domain" description="Cyclic nucleotide-binding" evidence="2">
    <location>
        <begin position="27"/>
        <end position="93"/>
    </location>
</feature>
<organism evidence="3 4">
    <name type="scientific">Tetrahymena thermophila (strain SB210)</name>
    <dbReference type="NCBI Taxonomy" id="312017"/>
    <lineage>
        <taxon>Eukaryota</taxon>
        <taxon>Sar</taxon>
        <taxon>Alveolata</taxon>
        <taxon>Ciliophora</taxon>
        <taxon>Intramacronucleata</taxon>
        <taxon>Oligohymenophorea</taxon>
        <taxon>Hymenostomatida</taxon>
        <taxon>Tetrahymenina</taxon>
        <taxon>Tetrahymenidae</taxon>
        <taxon>Tetrahymena</taxon>
    </lineage>
</organism>
<gene>
    <name evidence="3" type="ORF">TTHERM_00410120</name>
</gene>
<feature type="coiled-coil region" evidence="1">
    <location>
        <begin position="462"/>
        <end position="557"/>
    </location>
</feature>
<dbReference type="Proteomes" id="UP000009168">
    <property type="component" value="Unassembled WGS sequence"/>
</dbReference>
<dbReference type="KEGG" id="tet:TTHERM_00410120"/>
<dbReference type="EMBL" id="GG662612">
    <property type="protein sequence ID" value="EAS00560.3"/>
    <property type="molecule type" value="Genomic_DNA"/>
</dbReference>
<dbReference type="InParanoid" id="I7M2J2"/>
<accession>I7M2J2</accession>
<name>I7M2J2_TETTS</name>
<keyword evidence="4" id="KW-1185">Reference proteome</keyword>
<evidence type="ECO:0000313" key="4">
    <source>
        <dbReference type="Proteomes" id="UP000009168"/>
    </source>
</evidence>
<dbReference type="InterPro" id="IPR018490">
    <property type="entry name" value="cNMP-bd_dom_sf"/>
</dbReference>
<evidence type="ECO:0000259" key="2">
    <source>
        <dbReference type="PROSITE" id="PS50042"/>
    </source>
</evidence>
<protein>
    <submittedName>
        <fullName evidence="3">Cyclic nucleotide-binding domain protein</fullName>
    </submittedName>
</protein>
<dbReference type="CDD" id="cd00038">
    <property type="entry name" value="CAP_ED"/>
    <property type="match status" value="2"/>
</dbReference>
<dbReference type="OrthoDB" id="313304at2759"/>
<dbReference type="GeneID" id="7836049"/>
<sequence length="632" mass="73631">MKIKLLNDLDIKNGKKALEVLKNNTRIFQNWNVQELSDLSEYMRFISFTKSTPLAKKNESVDYFGIIISGRALISSEGKVFGYLETGDMIGYLNFAKIQNTQTHFFDINGEKEGFIAAIRIEDYKTMSKKSPKIAFKLSQVITKKAFDTVHFQYRNEHLLNDIQPTPSILPPKRIVDMFEKSPAFQGLIKRMEKRDRSNFLKFAQLYEFNPKDLICRRRSRCHQMIFLLKGELLEFNHEDDSVTSYRPGDIIGLKEFYLDLSWTSNIIAKSEGCYLVLRSEHLEDIALENGGSAINLYNLFASYECDKIKAEYEKDFKDQFSSDFRFKFMPSETQKNIVNQEKSLELEKEKQLKESDQITFKKKPKDEKKVTFTGNEKAEDFMISNFLEIDVEKKIDQISMTSDKNKENLESYRVSYDIAPLYLHEIHVHYIEQPQNAQAKQQGGQQGGIVLPHEGISILFREKLEKQSLALQRLKQEQRQQRKMGDQGVTENKKLTTNELIAQHNEEYEELKNEMAIIDQTKQELERMLGEVKDENKKLRLEINKLNEVNILLNAKVNKNLVQRELVNKDILNQGAYATLGKQGRSIKDSFHTVLDQQLRLNRGQQLAAKCAYKWLNQTKKNILKKKTIVF</sequence>
<dbReference type="RefSeq" id="XP_001020805.3">
    <property type="nucleotide sequence ID" value="XM_001020805.3"/>
</dbReference>
<proteinExistence type="predicted"/>